<feature type="compositionally biased region" description="Low complexity" evidence="2">
    <location>
        <begin position="1"/>
        <end position="28"/>
    </location>
</feature>
<evidence type="ECO:0000259" key="3">
    <source>
        <dbReference type="PROSITE" id="PS50958"/>
    </source>
</evidence>
<dbReference type="SUPFAM" id="SSF90188">
    <property type="entry name" value="Somatomedin B domain"/>
    <property type="match status" value="1"/>
</dbReference>
<evidence type="ECO:0000313" key="5">
    <source>
        <dbReference type="Proteomes" id="UP001189429"/>
    </source>
</evidence>
<accession>A0ABN9VAL9</accession>
<dbReference type="EMBL" id="CAUYUJ010016798">
    <property type="protein sequence ID" value="CAK0868930.1"/>
    <property type="molecule type" value="Genomic_DNA"/>
</dbReference>
<gene>
    <name evidence="4" type="ORF">PCOR1329_LOCUS55444</name>
</gene>
<name>A0ABN9VAL9_9DINO</name>
<evidence type="ECO:0000256" key="1">
    <source>
        <dbReference type="ARBA" id="ARBA00023157"/>
    </source>
</evidence>
<evidence type="ECO:0000313" key="4">
    <source>
        <dbReference type="EMBL" id="CAK0868930.1"/>
    </source>
</evidence>
<feature type="region of interest" description="Disordered" evidence="2">
    <location>
        <begin position="1"/>
        <end position="39"/>
    </location>
</feature>
<keyword evidence="1" id="KW-1015">Disulfide bond</keyword>
<feature type="region of interest" description="Disordered" evidence="2">
    <location>
        <begin position="63"/>
        <end position="114"/>
    </location>
</feature>
<dbReference type="InterPro" id="IPR036024">
    <property type="entry name" value="Somatomedin_B-like_dom_sf"/>
</dbReference>
<dbReference type="Gene3D" id="4.10.410.20">
    <property type="match status" value="1"/>
</dbReference>
<keyword evidence="5" id="KW-1185">Reference proteome</keyword>
<dbReference type="PROSITE" id="PS50958">
    <property type="entry name" value="SMB_2"/>
    <property type="match status" value="1"/>
</dbReference>
<dbReference type="Proteomes" id="UP001189429">
    <property type="component" value="Unassembled WGS sequence"/>
</dbReference>
<organism evidence="4 5">
    <name type="scientific">Prorocentrum cordatum</name>
    <dbReference type="NCBI Taxonomy" id="2364126"/>
    <lineage>
        <taxon>Eukaryota</taxon>
        <taxon>Sar</taxon>
        <taxon>Alveolata</taxon>
        <taxon>Dinophyceae</taxon>
        <taxon>Prorocentrales</taxon>
        <taxon>Prorocentraceae</taxon>
        <taxon>Prorocentrum</taxon>
    </lineage>
</organism>
<dbReference type="InterPro" id="IPR001212">
    <property type="entry name" value="Somatomedin_B_dom"/>
</dbReference>
<comment type="caution">
    <text evidence="4">The sequence shown here is derived from an EMBL/GenBank/DDBJ whole genome shotgun (WGS) entry which is preliminary data.</text>
</comment>
<dbReference type="Pfam" id="PF01033">
    <property type="entry name" value="Somatomedin_B"/>
    <property type="match status" value="1"/>
</dbReference>
<feature type="domain" description="SMB" evidence="3">
    <location>
        <begin position="19"/>
        <end position="66"/>
    </location>
</feature>
<reference evidence="4" key="1">
    <citation type="submission" date="2023-10" db="EMBL/GenBank/DDBJ databases">
        <authorList>
            <person name="Chen Y."/>
            <person name="Shah S."/>
            <person name="Dougan E. K."/>
            <person name="Thang M."/>
            <person name="Chan C."/>
        </authorList>
    </citation>
    <scope>NUCLEOTIDE SEQUENCE [LARGE SCALE GENOMIC DNA]</scope>
</reference>
<protein>
    <recommendedName>
        <fullName evidence="3">SMB domain-containing protein</fullName>
    </recommendedName>
</protein>
<sequence length="128" mass="13483">MATRRTALQRPRTAAAAVARGRARPAARCTGVETSTRPRTDCQCNPDCEEHHSCCPDFHEHCAHGHGHSHDQSPPAHGRQDAPARSGGHAGGAGQGPRGHHAGGAREAPPGIENPDANCRAFGCLQFF</sequence>
<evidence type="ECO:0000256" key="2">
    <source>
        <dbReference type="SAM" id="MobiDB-lite"/>
    </source>
</evidence>
<proteinExistence type="predicted"/>
<feature type="compositionally biased region" description="Gly residues" evidence="2">
    <location>
        <begin position="88"/>
        <end position="97"/>
    </location>
</feature>
<dbReference type="PROSITE" id="PS00524">
    <property type="entry name" value="SMB_1"/>
    <property type="match status" value="1"/>
</dbReference>